<protein>
    <submittedName>
        <fullName evidence="1">GNAT family N-acetyltransferase</fullName>
    </submittedName>
</protein>
<keyword evidence="2" id="KW-1185">Reference proteome</keyword>
<dbReference type="EMBL" id="RAWG01000718">
    <property type="protein sequence ID" value="RKH23494.1"/>
    <property type="molecule type" value="Genomic_DNA"/>
</dbReference>
<accession>A0A3A8MAI6</accession>
<proteinExistence type="predicted"/>
<evidence type="ECO:0000313" key="1">
    <source>
        <dbReference type="EMBL" id="RKH23494.1"/>
    </source>
</evidence>
<keyword evidence="1" id="KW-0808">Transferase</keyword>
<gene>
    <name evidence="1" type="ORF">D7X12_41855</name>
</gene>
<sequence>MYSIDSAANLAMRDLAKAAGFTTTTDPDDPAQVIHRLNLT</sequence>
<name>A0A3A8MAI6_9BACT</name>
<dbReference type="GO" id="GO:0016740">
    <property type="term" value="F:transferase activity"/>
    <property type="evidence" value="ECO:0007669"/>
    <property type="project" value="UniProtKB-KW"/>
</dbReference>
<dbReference type="AlphaFoldDB" id="A0A3A8MAI6"/>
<reference evidence="2" key="1">
    <citation type="submission" date="2018-09" db="EMBL/GenBank/DDBJ databases">
        <authorList>
            <person name="Livingstone P.G."/>
            <person name="Whitworth D.E."/>
        </authorList>
    </citation>
    <scope>NUCLEOTIDE SEQUENCE [LARGE SCALE GENOMIC DNA]</scope>
    <source>
        <strain evidence="2">CA040B</strain>
    </source>
</reference>
<feature type="non-terminal residue" evidence="1">
    <location>
        <position position="1"/>
    </location>
</feature>
<organism evidence="1 2">
    <name type="scientific">Corallococcus sicarius</name>
    <dbReference type="NCBI Taxonomy" id="2316726"/>
    <lineage>
        <taxon>Bacteria</taxon>
        <taxon>Pseudomonadati</taxon>
        <taxon>Myxococcota</taxon>
        <taxon>Myxococcia</taxon>
        <taxon>Myxococcales</taxon>
        <taxon>Cystobacterineae</taxon>
        <taxon>Myxococcaceae</taxon>
        <taxon>Corallococcus</taxon>
    </lineage>
</organism>
<evidence type="ECO:0000313" key="2">
    <source>
        <dbReference type="Proteomes" id="UP000273405"/>
    </source>
</evidence>
<comment type="caution">
    <text evidence="1">The sequence shown here is derived from an EMBL/GenBank/DDBJ whole genome shotgun (WGS) entry which is preliminary data.</text>
</comment>
<dbReference type="Proteomes" id="UP000273405">
    <property type="component" value="Unassembled WGS sequence"/>
</dbReference>